<dbReference type="AlphaFoldDB" id="A0A917MDS5"/>
<evidence type="ECO:0000313" key="1">
    <source>
        <dbReference type="EMBL" id="GGG96580.1"/>
    </source>
</evidence>
<comment type="caution">
    <text evidence="1">The sequence shown here is derived from an EMBL/GenBank/DDBJ whole genome shotgun (WGS) entry which is preliminary data.</text>
</comment>
<gene>
    <name evidence="1" type="ORF">GCM10007415_34740</name>
</gene>
<name>A0A917MDS5_9SPHI</name>
<dbReference type="SUPFAM" id="SSF46955">
    <property type="entry name" value="Putative DNA-binding domain"/>
    <property type="match status" value="1"/>
</dbReference>
<accession>A0A917MDS5</accession>
<dbReference type="EMBL" id="BMER01000004">
    <property type="protein sequence ID" value="GGG96580.1"/>
    <property type="molecule type" value="Genomic_DNA"/>
</dbReference>
<sequence length="99" mass="11236">MENNPYLSYPGKGKNVMEAIFPLLNLLAELLKRLLAGLGNPAHKHGLLLPEEVTMMLRISIRTLRRYNERGILQPLRIGGMRYYLMSDIIESGRRGNTG</sequence>
<protein>
    <submittedName>
        <fullName evidence="1">Uncharacterized protein</fullName>
    </submittedName>
</protein>
<dbReference type="InterPro" id="IPR009061">
    <property type="entry name" value="DNA-bd_dom_put_sf"/>
</dbReference>
<evidence type="ECO:0000313" key="2">
    <source>
        <dbReference type="Proteomes" id="UP000660862"/>
    </source>
</evidence>
<proteinExistence type="predicted"/>
<reference evidence="1" key="2">
    <citation type="submission" date="2020-09" db="EMBL/GenBank/DDBJ databases">
        <authorList>
            <person name="Sun Q."/>
            <person name="Zhou Y."/>
        </authorList>
    </citation>
    <scope>NUCLEOTIDE SEQUENCE</scope>
    <source>
        <strain evidence="1">CGMCC 1.12195</strain>
    </source>
</reference>
<reference evidence="1" key="1">
    <citation type="journal article" date="2014" name="Int. J. Syst. Evol. Microbiol.">
        <title>Complete genome sequence of Corynebacterium casei LMG S-19264T (=DSM 44701T), isolated from a smear-ripened cheese.</title>
        <authorList>
            <consortium name="US DOE Joint Genome Institute (JGI-PGF)"/>
            <person name="Walter F."/>
            <person name="Albersmeier A."/>
            <person name="Kalinowski J."/>
            <person name="Ruckert C."/>
        </authorList>
    </citation>
    <scope>NUCLEOTIDE SEQUENCE</scope>
    <source>
        <strain evidence="1">CGMCC 1.12195</strain>
    </source>
</reference>
<dbReference type="Gene3D" id="1.10.1660.10">
    <property type="match status" value="1"/>
</dbReference>
<dbReference type="RefSeq" id="WP_188507357.1">
    <property type="nucleotide sequence ID" value="NZ_BMER01000004.1"/>
</dbReference>
<keyword evidence="2" id="KW-1185">Reference proteome</keyword>
<organism evidence="1 2">
    <name type="scientific">Parapedobacter pyrenivorans</name>
    <dbReference type="NCBI Taxonomy" id="1305674"/>
    <lineage>
        <taxon>Bacteria</taxon>
        <taxon>Pseudomonadati</taxon>
        <taxon>Bacteroidota</taxon>
        <taxon>Sphingobacteriia</taxon>
        <taxon>Sphingobacteriales</taxon>
        <taxon>Sphingobacteriaceae</taxon>
        <taxon>Parapedobacter</taxon>
    </lineage>
</organism>
<dbReference type="Proteomes" id="UP000660862">
    <property type="component" value="Unassembled WGS sequence"/>
</dbReference>